<dbReference type="SUPFAM" id="SSF47413">
    <property type="entry name" value="lambda repressor-like DNA-binding domains"/>
    <property type="match status" value="1"/>
</dbReference>
<dbReference type="STRING" id="331648.BST97_15135"/>
<dbReference type="GO" id="GO:0000976">
    <property type="term" value="F:transcription cis-regulatory region binding"/>
    <property type="evidence" value="ECO:0007669"/>
    <property type="project" value="TreeGrafter"/>
</dbReference>
<dbReference type="SUPFAM" id="SSF53822">
    <property type="entry name" value="Periplasmic binding protein-like I"/>
    <property type="match status" value="1"/>
</dbReference>
<evidence type="ECO:0000313" key="5">
    <source>
        <dbReference type="EMBL" id="ARN79209.1"/>
    </source>
</evidence>
<evidence type="ECO:0000256" key="3">
    <source>
        <dbReference type="ARBA" id="ARBA00023163"/>
    </source>
</evidence>
<dbReference type="InterPro" id="IPR028082">
    <property type="entry name" value="Peripla_BP_I"/>
</dbReference>
<protein>
    <submittedName>
        <fullName evidence="5">LacI family transcriptional regulator</fullName>
    </submittedName>
</protein>
<dbReference type="CDD" id="cd01392">
    <property type="entry name" value="HTH_LacI"/>
    <property type="match status" value="1"/>
</dbReference>
<reference evidence="5 6" key="1">
    <citation type="submission" date="2016-11" db="EMBL/GenBank/DDBJ databases">
        <title>Trade-off between light-utilization and light-protection in marine flavobacteria.</title>
        <authorList>
            <person name="Kumagai Y."/>
        </authorList>
    </citation>
    <scope>NUCLEOTIDE SEQUENCE [LARGE SCALE GENOMIC DNA]</scope>
    <source>
        <strain evidence="5 6">JCM 13191</strain>
    </source>
</reference>
<evidence type="ECO:0000256" key="2">
    <source>
        <dbReference type="ARBA" id="ARBA00023125"/>
    </source>
</evidence>
<keyword evidence="2" id="KW-0238">DNA-binding</keyword>
<proteinExistence type="predicted"/>
<dbReference type="AlphaFoldDB" id="A0A1W6MP21"/>
<sequence length="337" mass="37322">MVTLKDLATTLGVSVSTVSKALKDSPEISEETIKRVKNIAKELNYRPNTLALSLKNRKTMTIGVLIPDILNKFFSKILYGLELEAQKSGYQIITCLTNESLEREKKALDLLSNGSVDGFILSCARETQTENSIDHFKNIIDQGTPIVMFDRVANDVDCDKVIMDDYKAAYQATKKLISEGRENIVLFDRLEGLSVGKLRILGYRKAIEQSTEYQSQPKIHSTTDDQGSTTEYLTKMLKDDPSIDGLLCIDNIAGVKAVGAAQRLGKNIPQDLSVIGFASDDIYDLCYPKLTTVAQRASQIGQQSVKMLIDRIENNNEVKHSTTATVNFGLDLRGTTL</sequence>
<gene>
    <name evidence="5" type="ORF">BST97_15135</name>
</gene>
<dbReference type="Gene3D" id="3.40.50.2300">
    <property type="match status" value="2"/>
</dbReference>
<organism evidence="5 6">
    <name type="scientific">Nonlabens spongiae</name>
    <dbReference type="NCBI Taxonomy" id="331648"/>
    <lineage>
        <taxon>Bacteria</taxon>
        <taxon>Pseudomonadati</taxon>
        <taxon>Bacteroidota</taxon>
        <taxon>Flavobacteriia</taxon>
        <taxon>Flavobacteriales</taxon>
        <taxon>Flavobacteriaceae</taxon>
        <taxon>Nonlabens</taxon>
    </lineage>
</organism>
<keyword evidence="3" id="KW-0804">Transcription</keyword>
<keyword evidence="1" id="KW-0805">Transcription regulation</keyword>
<evidence type="ECO:0000259" key="4">
    <source>
        <dbReference type="PROSITE" id="PS50932"/>
    </source>
</evidence>
<dbReference type="InterPro" id="IPR001761">
    <property type="entry name" value="Peripla_BP/Lac1_sug-bd_dom"/>
</dbReference>
<dbReference type="PANTHER" id="PTHR30146:SF109">
    <property type="entry name" value="HTH-TYPE TRANSCRIPTIONAL REGULATOR GALS"/>
    <property type="match status" value="1"/>
</dbReference>
<evidence type="ECO:0000313" key="6">
    <source>
        <dbReference type="Proteomes" id="UP000193431"/>
    </source>
</evidence>
<dbReference type="RefSeq" id="WP_085768012.1">
    <property type="nucleotide sequence ID" value="NZ_CP019344.1"/>
</dbReference>
<dbReference type="Pfam" id="PF00356">
    <property type="entry name" value="LacI"/>
    <property type="match status" value="1"/>
</dbReference>
<dbReference type="PROSITE" id="PS50932">
    <property type="entry name" value="HTH_LACI_2"/>
    <property type="match status" value="1"/>
</dbReference>
<dbReference type="InterPro" id="IPR000843">
    <property type="entry name" value="HTH_LacI"/>
</dbReference>
<evidence type="ECO:0000256" key="1">
    <source>
        <dbReference type="ARBA" id="ARBA00023015"/>
    </source>
</evidence>
<keyword evidence="6" id="KW-1185">Reference proteome</keyword>
<dbReference type="Gene3D" id="1.10.260.40">
    <property type="entry name" value="lambda repressor-like DNA-binding domains"/>
    <property type="match status" value="1"/>
</dbReference>
<dbReference type="InterPro" id="IPR010982">
    <property type="entry name" value="Lambda_DNA-bd_dom_sf"/>
</dbReference>
<dbReference type="Pfam" id="PF00532">
    <property type="entry name" value="Peripla_BP_1"/>
    <property type="match status" value="1"/>
</dbReference>
<accession>A0A1W6MP21</accession>
<dbReference type="EMBL" id="CP019344">
    <property type="protein sequence ID" value="ARN79209.1"/>
    <property type="molecule type" value="Genomic_DNA"/>
</dbReference>
<feature type="domain" description="HTH lacI-type" evidence="4">
    <location>
        <begin position="2"/>
        <end position="56"/>
    </location>
</feature>
<dbReference type="PANTHER" id="PTHR30146">
    <property type="entry name" value="LACI-RELATED TRANSCRIPTIONAL REPRESSOR"/>
    <property type="match status" value="1"/>
</dbReference>
<dbReference type="Proteomes" id="UP000193431">
    <property type="component" value="Chromosome"/>
</dbReference>
<dbReference type="OrthoDB" id="9768806at2"/>
<dbReference type="SMART" id="SM00354">
    <property type="entry name" value="HTH_LACI"/>
    <property type="match status" value="1"/>
</dbReference>
<dbReference type="GO" id="GO:0003700">
    <property type="term" value="F:DNA-binding transcription factor activity"/>
    <property type="evidence" value="ECO:0007669"/>
    <property type="project" value="TreeGrafter"/>
</dbReference>
<name>A0A1W6MP21_9FLAO</name>
<dbReference type="CDD" id="cd06267">
    <property type="entry name" value="PBP1_LacI_sugar_binding-like"/>
    <property type="match status" value="1"/>
</dbReference>